<dbReference type="CDD" id="cd04027">
    <property type="entry name" value="C2B_Munc13"/>
    <property type="match status" value="1"/>
</dbReference>
<protein>
    <submittedName>
        <fullName evidence="10">Uncharacterized protein</fullName>
    </submittedName>
</protein>
<dbReference type="InterPro" id="IPR000008">
    <property type="entry name" value="C2_dom"/>
</dbReference>
<evidence type="ECO:0000259" key="7">
    <source>
        <dbReference type="PROSITE" id="PS50081"/>
    </source>
</evidence>
<dbReference type="EMBL" id="CAJOBE010000213">
    <property type="protein sequence ID" value="CAF3597549.1"/>
    <property type="molecule type" value="Genomic_DNA"/>
</dbReference>
<dbReference type="Proteomes" id="UP000663874">
    <property type="component" value="Unassembled WGS sequence"/>
</dbReference>
<keyword evidence="3" id="KW-0863">Zinc-finger</keyword>
<proteinExistence type="predicted"/>
<dbReference type="Gene3D" id="1.10.357.50">
    <property type="match status" value="1"/>
</dbReference>
<dbReference type="GO" id="GO:0016082">
    <property type="term" value="P:synaptic vesicle priming"/>
    <property type="evidence" value="ECO:0007669"/>
    <property type="project" value="TreeGrafter"/>
</dbReference>
<evidence type="ECO:0000256" key="4">
    <source>
        <dbReference type="ARBA" id="ARBA00022833"/>
    </source>
</evidence>
<dbReference type="GO" id="GO:0043195">
    <property type="term" value="C:terminal bouton"/>
    <property type="evidence" value="ECO:0007669"/>
    <property type="project" value="TreeGrafter"/>
</dbReference>
<dbReference type="GO" id="GO:0098831">
    <property type="term" value="C:presynaptic active zone cytoplasmic component"/>
    <property type="evidence" value="ECO:0007669"/>
    <property type="project" value="TreeGrafter"/>
</dbReference>
<dbReference type="FunFam" id="1.10.357.50:FF:000001">
    <property type="entry name" value="Protein unc-13 homolog B"/>
    <property type="match status" value="1"/>
</dbReference>
<dbReference type="GO" id="GO:0035249">
    <property type="term" value="P:synaptic transmission, glutamatergic"/>
    <property type="evidence" value="ECO:0007669"/>
    <property type="project" value="TreeGrafter"/>
</dbReference>
<evidence type="ECO:0000313" key="11">
    <source>
        <dbReference type="Proteomes" id="UP000663874"/>
    </source>
</evidence>
<dbReference type="InterPro" id="IPR046349">
    <property type="entry name" value="C1-like_sf"/>
</dbReference>
<reference evidence="10" key="1">
    <citation type="submission" date="2021-02" db="EMBL/GenBank/DDBJ databases">
        <authorList>
            <person name="Nowell W R."/>
        </authorList>
    </citation>
    <scope>NUCLEOTIDE SEQUENCE</scope>
</reference>
<dbReference type="PROSITE" id="PS50081">
    <property type="entry name" value="ZF_DAG_PE_2"/>
    <property type="match status" value="1"/>
</dbReference>
<dbReference type="GO" id="GO:0005543">
    <property type="term" value="F:phospholipid binding"/>
    <property type="evidence" value="ECO:0007669"/>
    <property type="project" value="InterPro"/>
</dbReference>
<dbReference type="InterPro" id="IPR035892">
    <property type="entry name" value="C2_domain_sf"/>
</dbReference>
<dbReference type="GO" id="GO:0005509">
    <property type="term" value="F:calcium ion binding"/>
    <property type="evidence" value="ECO:0007669"/>
    <property type="project" value="InterPro"/>
</dbReference>
<sequence length="2029" mass="231583">MYYICCIPVCPPLLSNVDAYSSDNNIYQKRNFTFQEKKNSYTKQFDRHLCFSYNKKNHMKDFDEEFDLISLSDNVDNSHEKFSDQVLRLRQNSTLDADGSPITRRMLPGITNINNTCNNNIDNNGNPISGEQQGHNAFYNCIDSAPDIPDGKTVPLGLDMGITSAKRSAGVPSAIGRHNLNDEELRTHVYKKTLQALIYPISLTTPHDFEFCSFTHPTYCYECEGLLWGIARQGLKCRECGVKCHEKCKDLLNADCLQRRAQKNAKHGADDKAKTLMEAMHEKMTLRESTRPHLFKTIRDVFNVDERSHVGHMKAVKQSVLDGTSKWSAKLAITVISAQGLIAKDKSGTSDPYVTVQVGKVKKRTKTVYSELNPTWNEKFFFECHNSSDRIKVRVWDEDDDIRAKLMQKLTRESDDFLGQTIIEVRTLSGEMDVWYNLEKRTDKSAVSGAIRLHISVEIKGEEKVAPYHAQYTCLHENLFFTLCENNNGQPIIPDAKGDDAWKIYFDEPSQEIVNEFAIRYGIESIYQAMTHFACLSEKYTCPGVPAVMSTLLANINAYYAHTTATTAVSAADQFAASNFGKDKFIKLLDQLHNSIRIDLSTYRNNFPSSSVERMQDLKSTVDLLTSITFFRMKYGKSIPFRMSLNNTVQELSSPPRASSVVKDCVKNCIRYTYDFLVANCEEVYKRESKQQMNMDENNDEQNEDERTTTNIIGPSLKSLQFWNHFMYLLTRIISEDRERYSLVLNQFPSEVNVGHISADTLWKLFSADLKEHLEEHARVPAERREIKSADYMNLHFMIKKFYDTSVKIIPEAKNIVPEYPKWFEPFVIQWLNENDDMSMEYLHNALEKDRQTGFQQTSEHCLFSSSVVDAFSQLYQCHGLIKTLDIHDPNIIAAYMQRFSITISKVLLAYANAIRRTFEHIGGDDHVCSILMNNIQQLRLNLEQLYELMGGAQLDDETKYRLTELQKQLSDVLDELSAMFVKSIEPTIRQTIEEVYKQLQQIKGNQIGMGNNSGQQKGAEAMIVTKSLLDYLDQRLTFFANQCEKTVLKRLLKELWKAVISDLEKVIVLPPFADSKNLLTLPAAKIEDAYRLLSGELGRDNDRSLTQKQCQILDRGLEDLKEFFHASGQGLKKNYLEKTLELQSLKYALSLYTQTTDSLIKTFVKTEKEQDRPAFEESFGEVSIQVDLFTHPGTGEHKVTVKVVAANGLKWRTTGMFRPYVELAMCGPHLHDKKRKHTTKTKSNTWIPKYNETFHFLLGNEEEPDCYELNIAVKDYSFMREDHIIGLNVIKLTQVCEQGSWSSWIPLGSRINFDDTDNYIGSNGTKSRSLKAGLDSLDQDYLICIHSVQYNSTGLPMDQDDDNLQYCYARWSDSIWHNYSFVYAGDDDYNVSTTNTTKILIASHTSQQTISERLRQELLDQDLSCYLLNENTPQSLNARANVIQWCDIFIIVISRLYQRTSFCMEALHYAKDMRKPIISILAETNFRPYGALGAISASAILSIVLNSDTPFVHAISEITKSARSKVANKTNTVKVIDPSEMNDNDTISTLPQGSSTCVVLICTTDDGNSVGQLIYESLIATELSVVVENLSKPNATCSVAKCTVFVPILTSQLEQTPICRVAFEQACRLSKPVVPVIAIKKWRPEGWLGLIIAGRVFYRIVDRETAYKPFYDSNRIIDLRVAIETACQPVPSETEREEIEKNLLRKELDECKSKLSIWPPKRKSRVIDTMKARQPVRIQLPEPHADSYFDHTHHSITRITFRAPPPIVDQYSLPKRRPLDCMISYQWNKQDLVRQVYEDFHMRNVQIWFDIWGAMQGSTNDAMATGVECAKVILVFLSKEYIESTNCQLEFRYGVQRGKAFVILRTESSILMEQWMLEAIEGFPQYDVYSYNVLEQSINGIPMIDVIVQAVRSLAQAQPPDPVDDCSAELFELRSLLDDARDALSIQTGVARYKTCTRCGQQFDDYSKDGCKKHSAYFLGGGGLLESQWVCCRQQTADSPGCIPCEHIDQPRVFVEDPQYGTSTWKPA</sequence>
<dbReference type="Gene3D" id="2.60.40.150">
    <property type="entry name" value="C2 domain"/>
    <property type="match status" value="2"/>
</dbReference>
<dbReference type="InterPro" id="IPR014772">
    <property type="entry name" value="Munc13_dom-2"/>
</dbReference>
<evidence type="ECO:0000256" key="2">
    <source>
        <dbReference type="ARBA" id="ARBA00022737"/>
    </source>
</evidence>
<keyword evidence="2" id="KW-0677">Repeat</keyword>
<dbReference type="PROSITE" id="PS00479">
    <property type="entry name" value="ZF_DAG_PE_1"/>
    <property type="match status" value="1"/>
</dbReference>
<feature type="domain" description="MHD2" evidence="9">
    <location>
        <begin position="1023"/>
        <end position="1164"/>
    </location>
</feature>
<keyword evidence="5" id="KW-0106">Calcium</keyword>
<evidence type="ECO:0000259" key="6">
    <source>
        <dbReference type="PROSITE" id="PS50004"/>
    </source>
</evidence>
<dbReference type="GO" id="GO:0008270">
    <property type="term" value="F:zinc ion binding"/>
    <property type="evidence" value="ECO:0007669"/>
    <property type="project" value="UniProtKB-KW"/>
</dbReference>
<dbReference type="GO" id="GO:0061789">
    <property type="term" value="P:dense core granule priming"/>
    <property type="evidence" value="ECO:0007669"/>
    <property type="project" value="TreeGrafter"/>
</dbReference>
<dbReference type="PROSITE" id="PS50004">
    <property type="entry name" value="C2"/>
    <property type="match status" value="2"/>
</dbReference>
<dbReference type="GO" id="GO:0017075">
    <property type="term" value="F:syntaxin-1 binding"/>
    <property type="evidence" value="ECO:0007669"/>
    <property type="project" value="TreeGrafter"/>
</dbReference>
<dbReference type="InterPro" id="IPR002219">
    <property type="entry name" value="PKC_DAG/PE"/>
</dbReference>
<dbReference type="GO" id="GO:0099525">
    <property type="term" value="P:presynaptic dense core vesicle exocytosis"/>
    <property type="evidence" value="ECO:0007669"/>
    <property type="project" value="TreeGrafter"/>
</dbReference>
<dbReference type="GO" id="GO:0005516">
    <property type="term" value="F:calmodulin binding"/>
    <property type="evidence" value="ECO:0007669"/>
    <property type="project" value="TreeGrafter"/>
</dbReference>
<evidence type="ECO:0000259" key="9">
    <source>
        <dbReference type="PROSITE" id="PS51259"/>
    </source>
</evidence>
<accession>A0A818N005</accession>
<evidence type="ECO:0000313" key="10">
    <source>
        <dbReference type="EMBL" id="CAF3597549.1"/>
    </source>
</evidence>
<dbReference type="PROSITE" id="PS51258">
    <property type="entry name" value="MHD1"/>
    <property type="match status" value="1"/>
</dbReference>
<dbReference type="GO" id="GO:0031594">
    <property type="term" value="C:neuromuscular junction"/>
    <property type="evidence" value="ECO:0007669"/>
    <property type="project" value="TreeGrafter"/>
</dbReference>
<dbReference type="GO" id="GO:0042734">
    <property type="term" value="C:presynaptic membrane"/>
    <property type="evidence" value="ECO:0007669"/>
    <property type="project" value="TreeGrafter"/>
</dbReference>
<feature type="domain" description="Phorbol-ester/DAG-type" evidence="7">
    <location>
        <begin position="206"/>
        <end position="256"/>
    </location>
</feature>
<dbReference type="InterPro" id="IPR035897">
    <property type="entry name" value="Toll_tir_struct_dom_sf"/>
</dbReference>
<dbReference type="Pfam" id="PF00130">
    <property type="entry name" value="C1_1"/>
    <property type="match status" value="1"/>
</dbReference>
<dbReference type="SUPFAM" id="SSF57889">
    <property type="entry name" value="Cysteine-rich domain"/>
    <property type="match status" value="1"/>
</dbReference>
<dbReference type="InterPro" id="IPR010439">
    <property type="entry name" value="MUN_dom"/>
</dbReference>
<dbReference type="GO" id="GO:0016081">
    <property type="term" value="P:synaptic vesicle docking"/>
    <property type="evidence" value="ECO:0007669"/>
    <property type="project" value="TreeGrafter"/>
</dbReference>
<feature type="domain" description="MHD1" evidence="8">
    <location>
        <begin position="768"/>
        <end position="915"/>
    </location>
</feature>
<dbReference type="PANTHER" id="PTHR10480">
    <property type="entry name" value="PROTEIN UNC-13 HOMOLOG"/>
    <property type="match status" value="1"/>
</dbReference>
<keyword evidence="4" id="KW-0862">Zinc</keyword>
<dbReference type="Gene3D" id="3.30.60.20">
    <property type="match status" value="1"/>
</dbReference>
<comment type="caution">
    <text evidence="10">The sequence shown here is derived from an EMBL/GenBank/DDBJ whole genome shotgun (WGS) entry which is preliminary data.</text>
</comment>
<evidence type="ECO:0000256" key="1">
    <source>
        <dbReference type="ARBA" id="ARBA00022723"/>
    </source>
</evidence>
<evidence type="ECO:0000256" key="5">
    <source>
        <dbReference type="ARBA" id="ARBA00022837"/>
    </source>
</evidence>
<dbReference type="SUPFAM" id="SSF49562">
    <property type="entry name" value="C2 domain (Calcium/lipid-binding domain, CaLB)"/>
    <property type="match status" value="2"/>
</dbReference>
<dbReference type="SMART" id="SM00109">
    <property type="entry name" value="C1"/>
    <property type="match status" value="1"/>
</dbReference>
<dbReference type="FunFam" id="2.60.40.150:FF:000014">
    <property type="entry name" value="protein unc-13 homolog B"/>
    <property type="match status" value="1"/>
</dbReference>
<dbReference type="PRINTS" id="PR00360">
    <property type="entry name" value="C2DOMAIN"/>
</dbReference>
<evidence type="ECO:0000259" key="8">
    <source>
        <dbReference type="PROSITE" id="PS51258"/>
    </source>
</evidence>
<dbReference type="PROSITE" id="PS51259">
    <property type="entry name" value="MHD2"/>
    <property type="match status" value="1"/>
</dbReference>
<dbReference type="GO" id="GO:0007165">
    <property type="term" value="P:signal transduction"/>
    <property type="evidence" value="ECO:0007669"/>
    <property type="project" value="InterPro"/>
</dbReference>
<dbReference type="Pfam" id="PF06292">
    <property type="entry name" value="MUN"/>
    <property type="match status" value="1"/>
</dbReference>
<dbReference type="GO" id="GO:0019992">
    <property type="term" value="F:diacylglycerol binding"/>
    <property type="evidence" value="ECO:0007669"/>
    <property type="project" value="InterPro"/>
</dbReference>
<feature type="domain" description="C2" evidence="6">
    <location>
        <begin position="312"/>
        <end position="436"/>
    </location>
</feature>
<dbReference type="Pfam" id="PF00168">
    <property type="entry name" value="C2"/>
    <property type="match status" value="2"/>
</dbReference>
<dbReference type="Gene3D" id="1.20.58.1100">
    <property type="match status" value="1"/>
</dbReference>
<evidence type="ECO:0000256" key="3">
    <source>
        <dbReference type="ARBA" id="ARBA00022771"/>
    </source>
</evidence>
<organism evidence="10 11">
    <name type="scientific">Rotaria sordida</name>
    <dbReference type="NCBI Taxonomy" id="392033"/>
    <lineage>
        <taxon>Eukaryota</taxon>
        <taxon>Metazoa</taxon>
        <taxon>Spiralia</taxon>
        <taxon>Gnathifera</taxon>
        <taxon>Rotifera</taxon>
        <taxon>Eurotatoria</taxon>
        <taxon>Bdelloidea</taxon>
        <taxon>Philodinida</taxon>
        <taxon>Philodinidae</taxon>
        <taxon>Rotaria</taxon>
    </lineage>
</organism>
<feature type="domain" description="C2" evidence="6">
    <location>
        <begin position="1181"/>
        <end position="1306"/>
    </location>
</feature>
<dbReference type="Gene3D" id="3.40.50.10140">
    <property type="entry name" value="Toll/interleukin-1 receptor homology (TIR) domain"/>
    <property type="match status" value="1"/>
</dbReference>
<dbReference type="InterPro" id="IPR027080">
    <property type="entry name" value="Unc-13"/>
</dbReference>
<dbReference type="PANTHER" id="PTHR10480:SF12">
    <property type="entry name" value="UNC-13, ISOFORM E"/>
    <property type="match status" value="1"/>
</dbReference>
<dbReference type="InterPro" id="IPR014770">
    <property type="entry name" value="Munc13_1"/>
</dbReference>
<dbReference type="InterPro" id="IPR000157">
    <property type="entry name" value="TIR_dom"/>
</dbReference>
<name>A0A818N005_9BILA</name>
<dbReference type="GO" id="GO:0030672">
    <property type="term" value="C:synaptic vesicle membrane"/>
    <property type="evidence" value="ECO:0007669"/>
    <property type="project" value="TreeGrafter"/>
</dbReference>
<dbReference type="SMART" id="SM00239">
    <property type="entry name" value="C2"/>
    <property type="match status" value="2"/>
</dbReference>
<dbReference type="SMART" id="SM01145">
    <property type="entry name" value="DUF1041"/>
    <property type="match status" value="1"/>
</dbReference>
<dbReference type="FunFam" id="2.60.40.150:FF:000002">
    <property type="entry name" value="Protein unc-13 homolog B"/>
    <property type="match status" value="1"/>
</dbReference>
<dbReference type="SUPFAM" id="SSF52200">
    <property type="entry name" value="Toll/Interleukin receptor TIR domain"/>
    <property type="match status" value="1"/>
</dbReference>
<dbReference type="Pfam" id="PF13676">
    <property type="entry name" value="TIR_2"/>
    <property type="match status" value="1"/>
</dbReference>
<dbReference type="InterPro" id="IPR037302">
    <property type="entry name" value="Unc-13_C2B"/>
</dbReference>
<gene>
    <name evidence="10" type="ORF">FNK824_LOCUS3245</name>
</gene>
<keyword evidence="1" id="KW-0479">Metal-binding</keyword>